<name>A0A7L8AD21_9FLAO</name>
<keyword evidence="12 17" id="KW-0670">Pyruvate</keyword>
<keyword evidence="6" id="KW-0479">Metal-binding</keyword>
<dbReference type="InterPro" id="IPR018209">
    <property type="entry name" value="Pyrv_Knase_AS"/>
</dbReference>
<dbReference type="SUPFAM" id="SSF52935">
    <property type="entry name" value="PK C-terminal domain-like"/>
    <property type="match status" value="1"/>
</dbReference>
<dbReference type="InterPro" id="IPR015795">
    <property type="entry name" value="Pyrv_Knase_C"/>
</dbReference>
<evidence type="ECO:0000256" key="11">
    <source>
        <dbReference type="ARBA" id="ARBA00023152"/>
    </source>
</evidence>
<comment type="similarity">
    <text evidence="3 14">Belongs to the pyruvate kinase family.</text>
</comment>
<dbReference type="SUPFAM" id="SSF50800">
    <property type="entry name" value="PK beta-barrel domain-like"/>
    <property type="match status" value="1"/>
</dbReference>
<keyword evidence="5 14" id="KW-0808">Transferase</keyword>
<dbReference type="InterPro" id="IPR001697">
    <property type="entry name" value="Pyr_Knase"/>
</dbReference>
<evidence type="ECO:0000259" key="15">
    <source>
        <dbReference type="Pfam" id="PF00224"/>
    </source>
</evidence>
<dbReference type="PANTHER" id="PTHR11817">
    <property type="entry name" value="PYRUVATE KINASE"/>
    <property type="match status" value="1"/>
</dbReference>
<dbReference type="AlphaFoldDB" id="A0A7L8AD21"/>
<evidence type="ECO:0000259" key="16">
    <source>
        <dbReference type="Pfam" id="PF02887"/>
    </source>
</evidence>
<evidence type="ECO:0000256" key="1">
    <source>
        <dbReference type="ARBA" id="ARBA00001958"/>
    </source>
</evidence>
<dbReference type="PROSITE" id="PS00110">
    <property type="entry name" value="PYRUVATE_KINASE"/>
    <property type="match status" value="1"/>
</dbReference>
<dbReference type="GO" id="GO:0005524">
    <property type="term" value="F:ATP binding"/>
    <property type="evidence" value="ECO:0007669"/>
    <property type="project" value="UniProtKB-KW"/>
</dbReference>
<organism evidence="17 18">
    <name type="scientific">Polaribacter haliotis</name>
    <dbReference type="NCBI Taxonomy" id="1888915"/>
    <lineage>
        <taxon>Bacteria</taxon>
        <taxon>Pseudomonadati</taxon>
        <taxon>Bacteroidota</taxon>
        <taxon>Flavobacteriia</taxon>
        <taxon>Flavobacteriales</taxon>
        <taxon>Flavobacteriaceae</taxon>
    </lineage>
</organism>
<evidence type="ECO:0000256" key="8">
    <source>
        <dbReference type="ARBA" id="ARBA00022777"/>
    </source>
</evidence>
<keyword evidence="8 14" id="KW-0418">Kinase</keyword>
<evidence type="ECO:0000256" key="10">
    <source>
        <dbReference type="ARBA" id="ARBA00022842"/>
    </source>
</evidence>
<accession>A0A7L8AD21</accession>
<evidence type="ECO:0000256" key="3">
    <source>
        <dbReference type="ARBA" id="ARBA00008663"/>
    </source>
</evidence>
<dbReference type="SUPFAM" id="SSF51621">
    <property type="entry name" value="Phosphoenolpyruvate/pyruvate domain"/>
    <property type="match status" value="1"/>
</dbReference>
<protein>
    <recommendedName>
        <fullName evidence="4 13">Pyruvate kinase</fullName>
        <ecNumber evidence="4 13">2.7.1.40</ecNumber>
    </recommendedName>
</protein>
<evidence type="ECO:0000313" key="17">
    <source>
        <dbReference type="EMBL" id="QOD59896.1"/>
    </source>
</evidence>
<comment type="pathway">
    <text evidence="2 14">Carbohydrate degradation; glycolysis; pyruvate from D-glyceraldehyde 3-phosphate: step 5/5.</text>
</comment>
<evidence type="ECO:0000256" key="13">
    <source>
        <dbReference type="NCBIfam" id="TIGR01064"/>
    </source>
</evidence>
<gene>
    <name evidence="17" type="primary">pyk</name>
    <name evidence="17" type="ORF">H9I45_11115</name>
</gene>
<dbReference type="InterPro" id="IPR040442">
    <property type="entry name" value="Pyrv_kinase-like_dom_sf"/>
</dbReference>
<keyword evidence="10 14" id="KW-0460">Magnesium</keyword>
<dbReference type="InterPro" id="IPR036918">
    <property type="entry name" value="Pyrv_Knase_C_sf"/>
</dbReference>
<dbReference type="EC" id="2.7.1.40" evidence="4 13"/>
<dbReference type="GO" id="GO:0004743">
    <property type="term" value="F:pyruvate kinase activity"/>
    <property type="evidence" value="ECO:0007669"/>
    <property type="project" value="UniProtKB-UniRule"/>
</dbReference>
<evidence type="ECO:0000256" key="6">
    <source>
        <dbReference type="ARBA" id="ARBA00022723"/>
    </source>
</evidence>
<evidence type="ECO:0000313" key="18">
    <source>
        <dbReference type="Proteomes" id="UP000516764"/>
    </source>
</evidence>
<comment type="cofactor">
    <cofactor evidence="1">
        <name>K(+)</name>
        <dbReference type="ChEBI" id="CHEBI:29103"/>
    </cofactor>
</comment>
<dbReference type="Pfam" id="PF02887">
    <property type="entry name" value="PK_C"/>
    <property type="match status" value="1"/>
</dbReference>
<dbReference type="Gene3D" id="3.20.20.60">
    <property type="entry name" value="Phosphoenolpyruvate-binding domains"/>
    <property type="match status" value="1"/>
</dbReference>
<dbReference type="EMBL" id="CP061813">
    <property type="protein sequence ID" value="QOD59896.1"/>
    <property type="molecule type" value="Genomic_DNA"/>
</dbReference>
<dbReference type="Gene3D" id="3.40.1380.20">
    <property type="entry name" value="Pyruvate kinase, C-terminal domain"/>
    <property type="match status" value="1"/>
</dbReference>
<dbReference type="Gene3D" id="2.40.33.10">
    <property type="entry name" value="PK beta-barrel domain-like"/>
    <property type="match status" value="1"/>
</dbReference>
<dbReference type="RefSeq" id="WP_088352596.1">
    <property type="nucleotide sequence ID" value="NZ_CP061813.1"/>
</dbReference>
<dbReference type="Pfam" id="PF00224">
    <property type="entry name" value="PK"/>
    <property type="match status" value="1"/>
</dbReference>
<dbReference type="NCBIfam" id="NF004978">
    <property type="entry name" value="PRK06354.1"/>
    <property type="match status" value="1"/>
</dbReference>
<sequence length="475" mass="52854">MKQYKKTKIVATLGPATDTKEMLKDLAVAGVNVFRINFSHADYENVKQNVKRIREINEENGFNVAILADLQGPKLRVGVMEEDVILNDGDLFTFTTEKCIGTNKKAYMTYQRFPKDVKVGEQILVDDGKLLFEVVSTDKDTEVVVKTIVGGALKSKKGVNLPNTAISLPALTKKDMEDAVFALSLNVDWMALSFVRTPEDLRMLRDLIDEHSDYRVPVIAKIEKPEAVENIDSLIPYCDGLMVARGDLGVEIPMQEVPLIQKMLVERAKKARIPVIIATQMMETMIDNSVPTRAEVNDVANSIMDGADAVMLSGETSVGKHPLRVIQKMREIIVSVENSELIKVPHAAPHIRTNRFITKAVCHHAALMANDIEATAISTLTNSGYTAFQISAWRPQSKILAFSSERRILGKLNLLWGVKAFYYDKNLSTDDTVVDINKISKEKGYVQEGDLMINLTSMPVEAKGMVNTLRVSEID</sequence>
<keyword evidence="11 14" id="KW-0324">Glycolysis</keyword>
<dbReference type="InterPro" id="IPR015813">
    <property type="entry name" value="Pyrv/PenolPyrv_kinase-like_dom"/>
</dbReference>
<evidence type="ECO:0000256" key="2">
    <source>
        <dbReference type="ARBA" id="ARBA00004997"/>
    </source>
</evidence>
<dbReference type="InterPro" id="IPR011037">
    <property type="entry name" value="Pyrv_Knase-like_insert_dom_sf"/>
</dbReference>
<dbReference type="NCBIfam" id="TIGR01064">
    <property type="entry name" value="pyruv_kin"/>
    <property type="match status" value="1"/>
</dbReference>
<evidence type="ECO:0000256" key="7">
    <source>
        <dbReference type="ARBA" id="ARBA00022741"/>
    </source>
</evidence>
<dbReference type="NCBIfam" id="NF004491">
    <property type="entry name" value="PRK05826.1"/>
    <property type="match status" value="1"/>
</dbReference>
<feature type="domain" description="Pyruvate kinase C-terminal" evidence="16">
    <location>
        <begin position="360"/>
        <end position="471"/>
    </location>
</feature>
<feature type="domain" description="Pyruvate kinase barrel" evidence="15">
    <location>
        <begin position="5"/>
        <end position="324"/>
    </location>
</feature>
<evidence type="ECO:0000256" key="5">
    <source>
        <dbReference type="ARBA" id="ARBA00022679"/>
    </source>
</evidence>
<dbReference type="GO" id="GO:0000287">
    <property type="term" value="F:magnesium ion binding"/>
    <property type="evidence" value="ECO:0007669"/>
    <property type="project" value="UniProtKB-UniRule"/>
</dbReference>
<comment type="catalytic activity">
    <reaction evidence="14">
        <text>pyruvate + ATP = phosphoenolpyruvate + ADP + H(+)</text>
        <dbReference type="Rhea" id="RHEA:18157"/>
        <dbReference type="ChEBI" id="CHEBI:15361"/>
        <dbReference type="ChEBI" id="CHEBI:15378"/>
        <dbReference type="ChEBI" id="CHEBI:30616"/>
        <dbReference type="ChEBI" id="CHEBI:58702"/>
        <dbReference type="ChEBI" id="CHEBI:456216"/>
        <dbReference type="EC" id="2.7.1.40"/>
    </reaction>
</comment>
<dbReference type="UniPathway" id="UPA00109">
    <property type="reaction ID" value="UER00188"/>
</dbReference>
<keyword evidence="9" id="KW-0067">ATP-binding</keyword>
<evidence type="ECO:0000256" key="9">
    <source>
        <dbReference type="ARBA" id="ARBA00022840"/>
    </source>
</evidence>
<proteinExistence type="inferred from homology"/>
<keyword evidence="18" id="KW-1185">Reference proteome</keyword>
<evidence type="ECO:0000256" key="12">
    <source>
        <dbReference type="ARBA" id="ARBA00023317"/>
    </source>
</evidence>
<dbReference type="GO" id="GO:0030955">
    <property type="term" value="F:potassium ion binding"/>
    <property type="evidence" value="ECO:0007669"/>
    <property type="project" value="UniProtKB-UniRule"/>
</dbReference>
<dbReference type="KEGG" id="phal:H9I45_11115"/>
<dbReference type="OrthoDB" id="9812123at2"/>
<evidence type="ECO:0000256" key="14">
    <source>
        <dbReference type="RuleBase" id="RU000504"/>
    </source>
</evidence>
<reference evidence="17 18" key="1">
    <citation type="journal article" date="2016" name="Int. J. Syst. Evol. Microbiol.">
        <title>Polaribacter haliotis sp. nov., isolated from the gut of abalone Haliotis discus hannai.</title>
        <authorList>
            <person name="Kim Y.O."/>
            <person name="Park I.S."/>
            <person name="Park S."/>
            <person name="Nam B.H."/>
            <person name="Park J.M."/>
            <person name="Kim D.G."/>
            <person name="Yoon J.H."/>
        </authorList>
    </citation>
    <scope>NUCLEOTIDE SEQUENCE [LARGE SCALE GENOMIC DNA]</scope>
    <source>
        <strain evidence="17 18">KCTC 52418</strain>
    </source>
</reference>
<evidence type="ECO:0000256" key="4">
    <source>
        <dbReference type="ARBA" id="ARBA00012142"/>
    </source>
</evidence>
<dbReference type="InterPro" id="IPR015806">
    <property type="entry name" value="Pyrv_Knase_insert_dom_sf"/>
</dbReference>
<dbReference type="InterPro" id="IPR015793">
    <property type="entry name" value="Pyrv_Knase_brl"/>
</dbReference>
<dbReference type="FunFam" id="2.40.33.10:FF:000001">
    <property type="entry name" value="Pyruvate kinase"/>
    <property type="match status" value="1"/>
</dbReference>
<keyword evidence="7" id="KW-0547">Nucleotide-binding</keyword>
<dbReference type="GO" id="GO:0016301">
    <property type="term" value="F:kinase activity"/>
    <property type="evidence" value="ECO:0007669"/>
    <property type="project" value="UniProtKB-KW"/>
</dbReference>
<dbReference type="PRINTS" id="PR01050">
    <property type="entry name" value="PYRUVTKNASE"/>
</dbReference>
<dbReference type="Proteomes" id="UP000516764">
    <property type="component" value="Chromosome"/>
</dbReference>